<reference evidence="1" key="1">
    <citation type="submission" date="2023-10" db="EMBL/GenBank/DDBJ databases">
        <title>Genome assembly of Pristionchus species.</title>
        <authorList>
            <person name="Yoshida K."/>
            <person name="Sommer R.J."/>
        </authorList>
    </citation>
    <scope>NUCLEOTIDE SEQUENCE</scope>
    <source>
        <strain evidence="1">RS5133</strain>
    </source>
</reference>
<proteinExistence type="predicted"/>
<dbReference type="Proteomes" id="UP001432322">
    <property type="component" value="Unassembled WGS sequence"/>
</dbReference>
<feature type="non-terminal residue" evidence="1">
    <location>
        <position position="81"/>
    </location>
</feature>
<keyword evidence="2" id="KW-1185">Reference proteome</keyword>
<gene>
    <name evidence="1" type="ORF">PFISCL1PPCAC_4518</name>
</gene>
<dbReference type="AlphaFoldDB" id="A0AAV5V3B0"/>
<accession>A0AAV5V3B0</accession>
<organism evidence="1 2">
    <name type="scientific">Pristionchus fissidentatus</name>
    <dbReference type="NCBI Taxonomy" id="1538716"/>
    <lineage>
        <taxon>Eukaryota</taxon>
        <taxon>Metazoa</taxon>
        <taxon>Ecdysozoa</taxon>
        <taxon>Nematoda</taxon>
        <taxon>Chromadorea</taxon>
        <taxon>Rhabditida</taxon>
        <taxon>Rhabditina</taxon>
        <taxon>Diplogasteromorpha</taxon>
        <taxon>Diplogasteroidea</taxon>
        <taxon>Neodiplogasteridae</taxon>
        <taxon>Pristionchus</taxon>
    </lineage>
</organism>
<comment type="caution">
    <text evidence="1">The sequence shown here is derived from an EMBL/GenBank/DDBJ whole genome shotgun (WGS) entry which is preliminary data.</text>
</comment>
<dbReference type="EMBL" id="BTSY01000002">
    <property type="protein sequence ID" value="GMT13221.1"/>
    <property type="molecule type" value="Genomic_DNA"/>
</dbReference>
<name>A0AAV5V3B0_9BILA</name>
<evidence type="ECO:0000313" key="2">
    <source>
        <dbReference type="Proteomes" id="UP001432322"/>
    </source>
</evidence>
<protein>
    <submittedName>
        <fullName evidence="1">Uncharacterized protein</fullName>
    </submittedName>
</protein>
<sequence length="81" mass="8276">MPFSIASMSDFASNSSISFPMSACPSFVFVAGVGSGFDAAAAGGMALGGSRIVSDQLNRYGQSCFPSIPQLSHRASTFTSV</sequence>
<evidence type="ECO:0000313" key="1">
    <source>
        <dbReference type="EMBL" id="GMT13221.1"/>
    </source>
</evidence>